<evidence type="ECO:0000259" key="3">
    <source>
        <dbReference type="PROSITE" id="PS50801"/>
    </source>
</evidence>
<reference evidence="4 5" key="1">
    <citation type="submission" date="2020-08" db="EMBL/GenBank/DDBJ databases">
        <title>Genemic of Streptomyces polyaspartic.</title>
        <authorList>
            <person name="Liu W."/>
        </authorList>
    </citation>
    <scope>NUCLEOTIDE SEQUENCE [LARGE SCALE GENOMIC DNA]</scope>
    <source>
        <strain evidence="4 5">TRM66268-LWL</strain>
    </source>
</reference>
<proteinExistence type="inferred from homology"/>
<feature type="domain" description="STAS" evidence="3">
    <location>
        <begin position="10"/>
        <end position="98"/>
    </location>
</feature>
<name>A0ABR7SWC3_9ACTN</name>
<gene>
    <name evidence="4" type="ORF">H9Y04_41805</name>
</gene>
<evidence type="ECO:0000313" key="5">
    <source>
        <dbReference type="Proteomes" id="UP000642284"/>
    </source>
</evidence>
<dbReference type="SUPFAM" id="SSF52091">
    <property type="entry name" value="SpoIIaa-like"/>
    <property type="match status" value="1"/>
</dbReference>
<evidence type="ECO:0000256" key="1">
    <source>
        <dbReference type="ARBA" id="ARBA00009013"/>
    </source>
</evidence>
<evidence type="ECO:0000313" key="4">
    <source>
        <dbReference type="EMBL" id="MBC9719079.1"/>
    </source>
</evidence>
<dbReference type="CDD" id="cd07043">
    <property type="entry name" value="STAS_anti-anti-sigma_factors"/>
    <property type="match status" value="1"/>
</dbReference>
<dbReference type="Gene3D" id="3.30.750.24">
    <property type="entry name" value="STAS domain"/>
    <property type="match status" value="1"/>
</dbReference>
<dbReference type="PROSITE" id="PS50801">
    <property type="entry name" value="STAS"/>
    <property type="match status" value="1"/>
</dbReference>
<dbReference type="InterPro" id="IPR002645">
    <property type="entry name" value="STAS_dom"/>
</dbReference>
<dbReference type="NCBIfam" id="TIGR00377">
    <property type="entry name" value="ant_ant_sig"/>
    <property type="match status" value="1"/>
</dbReference>
<accession>A0ABR7SWC3</accession>
<dbReference type="InterPro" id="IPR058548">
    <property type="entry name" value="MlaB-like_STAS"/>
</dbReference>
<comment type="caution">
    <text evidence="4">The sequence shown here is derived from an EMBL/GenBank/DDBJ whole genome shotgun (WGS) entry which is preliminary data.</text>
</comment>
<dbReference type="InterPro" id="IPR036513">
    <property type="entry name" value="STAS_dom_sf"/>
</dbReference>
<sequence>MNTTPSPPSFTLSIVDVGGAVLLRAAGDLDIATAPQLDRELEPLHARICELDLAGVPFTDSTGVNLLTRHHRQAVRAGGSLQVVAVSRPVRCVLDITGTSGMLLACDDPPPWADGGSPG</sequence>
<organism evidence="4 5">
    <name type="scientific">Streptomyces polyasparticus</name>
    <dbReference type="NCBI Taxonomy" id="2767826"/>
    <lineage>
        <taxon>Bacteria</taxon>
        <taxon>Bacillati</taxon>
        <taxon>Actinomycetota</taxon>
        <taxon>Actinomycetes</taxon>
        <taxon>Kitasatosporales</taxon>
        <taxon>Streptomycetaceae</taxon>
        <taxon>Streptomyces</taxon>
    </lineage>
</organism>
<dbReference type="EMBL" id="JACTVJ010000032">
    <property type="protein sequence ID" value="MBC9719079.1"/>
    <property type="molecule type" value="Genomic_DNA"/>
</dbReference>
<dbReference type="Pfam" id="PF13466">
    <property type="entry name" value="STAS_2"/>
    <property type="match status" value="1"/>
</dbReference>
<evidence type="ECO:0000256" key="2">
    <source>
        <dbReference type="RuleBase" id="RU003749"/>
    </source>
</evidence>
<keyword evidence="5" id="KW-1185">Reference proteome</keyword>
<dbReference type="PANTHER" id="PTHR33495:SF2">
    <property type="entry name" value="ANTI-SIGMA FACTOR ANTAGONIST TM_1081-RELATED"/>
    <property type="match status" value="1"/>
</dbReference>
<dbReference type="PANTHER" id="PTHR33495">
    <property type="entry name" value="ANTI-SIGMA FACTOR ANTAGONIST TM_1081-RELATED-RELATED"/>
    <property type="match status" value="1"/>
</dbReference>
<comment type="similarity">
    <text evidence="1 2">Belongs to the anti-sigma-factor antagonist family.</text>
</comment>
<dbReference type="InterPro" id="IPR003658">
    <property type="entry name" value="Anti-sigma_ant"/>
</dbReference>
<dbReference type="RefSeq" id="WP_187819504.1">
    <property type="nucleotide sequence ID" value="NZ_JACTVJ010000032.1"/>
</dbReference>
<dbReference type="Proteomes" id="UP000642284">
    <property type="component" value="Unassembled WGS sequence"/>
</dbReference>
<protein>
    <recommendedName>
        <fullName evidence="2">Anti-sigma factor antagonist</fullName>
    </recommendedName>
</protein>